<evidence type="ECO:0000313" key="7">
    <source>
        <dbReference type="Proteomes" id="UP000004728"/>
    </source>
</evidence>
<evidence type="ECO:0000256" key="4">
    <source>
        <dbReference type="ARBA" id="ARBA00025742"/>
    </source>
</evidence>
<keyword evidence="2" id="KW-0378">Hydrolase</keyword>
<organism evidence="6 7">
    <name type="scientific">Novosphingobium nitrogenifigens DSM 19370</name>
    <dbReference type="NCBI Taxonomy" id="983920"/>
    <lineage>
        <taxon>Bacteria</taxon>
        <taxon>Pseudomonadati</taxon>
        <taxon>Pseudomonadota</taxon>
        <taxon>Alphaproteobacteria</taxon>
        <taxon>Sphingomonadales</taxon>
        <taxon>Sphingomonadaceae</taxon>
        <taxon>Novosphingobium</taxon>
    </lineage>
</organism>
<dbReference type="PANTHER" id="PTHR42988">
    <property type="entry name" value="PHOSPHOHYDROLASE"/>
    <property type="match status" value="1"/>
</dbReference>
<dbReference type="eggNOG" id="COG1409">
    <property type="taxonomic scope" value="Bacteria"/>
</dbReference>
<dbReference type="InterPro" id="IPR004843">
    <property type="entry name" value="Calcineurin-like_PHP"/>
</dbReference>
<proteinExistence type="inferred from homology"/>
<gene>
    <name evidence="6" type="ORF">Y88_1904</name>
</gene>
<dbReference type="PANTHER" id="PTHR42988:SF2">
    <property type="entry name" value="CYCLIC NUCLEOTIDE PHOSPHODIESTERASE CBUA0032-RELATED"/>
    <property type="match status" value="1"/>
</dbReference>
<dbReference type="RefSeq" id="WP_008068932.1">
    <property type="nucleotide sequence ID" value="NZ_AQWK01000005.1"/>
</dbReference>
<dbReference type="AlphaFoldDB" id="F1Z564"/>
<dbReference type="InParanoid" id="F1Z564"/>
<keyword evidence="3" id="KW-0408">Iron</keyword>
<keyword evidence="7" id="KW-1185">Reference proteome</keyword>
<evidence type="ECO:0000256" key="2">
    <source>
        <dbReference type="ARBA" id="ARBA00022801"/>
    </source>
</evidence>
<dbReference type="EMBL" id="AEWJ01000023">
    <property type="protein sequence ID" value="EGD60030.1"/>
    <property type="molecule type" value="Genomic_DNA"/>
</dbReference>
<dbReference type="Pfam" id="PF00149">
    <property type="entry name" value="Metallophos"/>
    <property type="match status" value="1"/>
</dbReference>
<evidence type="ECO:0000313" key="6">
    <source>
        <dbReference type="EMBL" id="EGD60030.1"/>
    </source>
</evidence>
<reference evidence="6 7" key="1">
    <citation type="journal article" date="2012" name="J. Bacteriol.">
        <title>Draft Genome Sequence of Novosphingobium nitrogenifigens Y88T.</title>
        <authorList>
            <person name="Strabala T.J."/>
            <person name="Macdonald L."/>
            <person name="Liu V."/>
            <person name="Smit A.M."/>
        </authorList>
    </citation>
    <scope>NUCLEOTIDE SEQUENCE [LARGE SCALE GENOMIC DNA]</scope>
    <source>
        <strain evidence="6 7">DSM 19370</strain>
    </source>
</reference>
<keyword evidence="1" id="KW-0479">Metal-binding</keyword>
<feature type="domain" description="Calcineurin-like phosphoesterase" evidence="5">
    <location>
        <begin position="3"/>
        <end position="192"/>
    </location>
</feature>
<name>F1Z564_9SPHN</name>
<dbReference type="GO" id="GO:0016787">
    <property type="term" value="F:hydrolase activity"/>
    <property type="evidence" value="ECO:0007669"/>
    <property type="project" value="UniProtKB-KW"/>
</dbReference>
<comment type="caution">
    <text evidence="6">The sequence shown here is derived from an EMBL/GenBank/DDBJ whole genome shotgun (WGS) entry which is preliminary data.</text>
</comment>
<dbReference type="InterPro" id="IPR029052">
    <property type="entry name" value="Metallo-depent_PP-like"/>
</dbReference>
<dbReference type="HOGENOM" id="CLU_063034_0_0_5"/>
<evidence type="ECO:0000256" key="3">
    <source>
        <dbReference type="ARBA" id="ARBA00023004"/>
    </source>
</evidence>
<dbReference type="Gene3D" id="3.60.21.10">
    <property type="match status" value="1"/>
</dbReference>
<dbReference type="OrthoDB" id="651281at2"/>
<sequence>MIRLFHISDLHFGLEDRRALEWLVGLVRAERPEGVVITGDFTMRARPREFAAAAQWIGELGVPVTLDPGNHDLPYFNPVERFVDPYRRFRALEAGLGAKLDLPGLALVRLPTTARAQWRLNWSKGCVGAAALARTLATLDALPKDTPAIVTCHHPLVEAGTRGQALTRGGERALAELARRQVLAVLSGHVHDAFDLVRETAHGPIRMIGAGTLSQRLRTTPPTFNELVLADGQLECRPRRLDGVGAETFGRYR</sequence>
<accession>F1Z564</accession>
<dbReference type="GO" id="GO:0046872">
    <property type="term" value="F:metal ion binding"/>
    <property type="evidence" value="ECO:0007669"/>
    <property type="project" value="UniProtKB-KW"/>
</dbReference>
<evidence type="ECO:0000259" key="5">
    <source>
        <dbReference type="Pfam" id="PF00149"/>
    </source>
</evidence>
<dbReference type="STRING" id="983920.Y88_1904"/>
<dbReference type="InterPro" id="IPR050884">
    <property type="entry name" value="CNP_phosphodiesterase-III"/>
</dbReference>
<dbReference type="Proteomes" id="UP000004728">
    <property type="component" value="Unassembled WGS sequence"/>
</dbReference>
<dbReference type="SUPFAM" id="SSF56300">
    <property type="entry name" value="Metallo-dependent phosphatases"/>
    <property type="match status" value="1"/>
</dbReference>
<comment type="similarity">
    <text evidence="4">Belongs to the cyclic nucleotide phosphodiesterase class-III family.</text>
</comment>
<evidence type="ECO:0000256" key="1">
    <source>
        <dbReference type="ARBA" id="ARBA00022723"/>
    </source>
</evidence>
<protein>
    <submittedName>
        <fullName evidence="6">Metallophosphoesterase</fullName>
    </submittedName>
</protein>